<proteinExistence type="predicted"/>
<evidence type="ECO:0000313" key="2">
    <source>
        <dbReference type="Proteomes" id="UP001054821"/>
    </source>
</evidence>
<dbReference type="Proteomes" id="UP001054821">
    <property type="component" value="Chromosome 1"/>
</dbReference>
<keyword evidence="2" id="KW-1185">Reference proteome</keyword>
<dbReference type="EMBL" id="JAJFAZ020000001">
    <property type="protein sequence ID" value="KAI5350473.1"/>
    <property type="molecule type" value="Genomic_DNA"/>
</dbReference>
<organism evidence="1 2">
    <name type="scientific">Prunus dulcis</name>
    <name type="common">Almond</name>
    <name type="synonym">Amygdalus dulcis</name>
    <dbReference type="NCBI Taxonomy" id="3755"/>
    <lineage>
        <taxon>Eukaryota</taxon>
        <taxon>Viridiplantae</taxon>
        <taxon>Streptophyta</taxon>
        <taxon>Embryophyta</taxon>
        <taxon>Tracheophyta</taxon>
        <taxon>Spermatophyta</taxon>
        <taxon>Magnoliopsida</taxon>
        <taxon>eudicotyledons</taxon>
        <taxon>Gunneridae</taxon>
        <taxon>Pentapetalae</taxon>
        <taxon>rosids</taxon>
        <taxon>fabids</taxon>
        <taxon>Rosales</taxon>
        <taxon>Rosaceae</taxon>
        <taxon>Amygdaloideae</taxon>
        <taxon>Amygdaleae</taxon>
        <taxon>Prunus</taxon>
    </lineage>
</organism>
<comment type="caution">
    <text evidence="1">The sequence shown here is derived from an EMBL/GenBank/DDBJ whole genome shotgun (WGS) entry which is preliminary data.</text>
</comment>
<evidence type="ECO:0000313" key="1">
    <source>
        <dbReference type="EMBL" id="KAI5350473.1"/>
    </source>
</evidence>
<protein>
    <submittedName>
        <fullName evidence="1">Uncharacterized protein</fullName>
    </submittedName>
</protein>
<dbReference type="AlphaFoldDB" id="A0AAD4ZLV9"/>
<name>A0AAD4ZLV9_PRUDU</name>
<sequence length="158" mass="18132">MLIKGIWSFIPETKHIITFFNPLNPIVGPNSTRKNHHARVISAHAESLENGVQSLRHRPSNHHTIKPERNISLAILIGIRKSLHYWVSIHIEGKGSGEYLKIKKKHKLLEKSNAVVGRKHARRDAKMHYSEVNHQRKICGNQISMKTAVRSTSFMQQQ</sequence>
<reference evidence="1 2" key="1">
    <citation type="journal article" date="2022" name="G3 (Bethesda)">
        <title>Whole-genome sequence and methylome profiling of the almond [Prunus dulcis (Mill.) D.A. Webb] cultivar 'Nonpareil'.</title>
        <authorList>
            <person name="D'Amico-Willman K.M."/>
            <person name="Ouma W.Z."/>
            <person name="Meulia T."/>
            <person name="Sideli G.M."/>
            <person name="Gradziel T.M."/>
            <person name="Fresnedo-Ramirez J."/>
        </authorList>
    </citation>
    <scope>NUCLEOTIDE SEQUENCE [LARGE SCALE GENOMIC DNA]</scope>
    <source>
        <strain evidence="1">Clone GOH B32 T37-40</strain>
    </source>
</reference>
<accession>A0AAD4ZLV9</accession>
<gene>
    <name evidence="1" type="ORF">L3X38_003364</name>
</gene>